<evidence type="ECO:0000256" key="8">
    <source>
        <dbReference type="ARBA" id="ARBA00023160"/>
    </source>
</evidence>
<dbReference type="Pfam" id="PF00107">
    <property type="entry name" value="ADH_zinc_N"/>
    <property type="match status" value="1"/>
</dbReference>
<keyword evidence="4" id="KW-0521">NADP</keyword>
<feature type="domain" description="Enoyl reductase (ER)" evidence="11">
    <location>
        <begin position="25"/>
        <end position="338"/>
    </location>
</feature>
<dbReference type="PANTHER" id="PTHR43981">
    <property type="entry name" value="ENOYL-[ACYL-CARRIER-PROTEIN] REDUCTASE, MITOCHONDRIAL"/>
    <property type="match status" value="1"/>
</dbReference>
<dbReference type="SUPFAM" id="SSF51735">
    <property type="entry name" value="NAD(P)-binding Rossmann-fold domains"/>
    <property type="match status" value="1"/>
</dbReference>
<dbReference type="Gene3D" id="3.40.50.720">
    <property type="entry name" value="NAD(P)-binding Rossmann-like Domain"/>
    <property type="match status" value="1"/>
</dbReference>
<keyword evidence="8" id="KW-0275">Fatty acid biosynthesis</keyword>
<comment type="caution">
    <text evidence="12">The sequence shown here is derived from an EMBL/GenBank/DDBJ whole genome shotgun (WGS) entry which is preliminary data.</text>
</comment>
<comment type="similarity">
    <text evidence="1">Belongs to the zinc-containing alcohol dehydrogenase family. Quinone oxidoreductase subfamily.</text>
</comment>
<dbReference type="EMBL" id="SHLC01000001">
    <property type="protein sequence ID" value="RZU66772.1"/>
    <property type="molecule type" value="Genomic_DNA"/>
</dbReference>
<dbReference type="InterPro" id="IPR013149">
    <property type="entry name" value="ADH-like_C"/>
</dbReference>
<keyword evidence="6" id="KW-0560">Oxidoreductase</keyword>
<organism evidence="12 13">
    <name type="scientific">Microterricola gilva</name>
    <dbReference type="NCBI Taxonomy" id="393267"/>
    <lineage>
        <taxon>Bacteria</taxon>
        <taxon>Bacillati</taxon>
        <taxon>Actinomycetota</taxon>
        <taxon>Actinomycetes</taxon>
        <taxon>Micrococcales</taxon>
        <taxon>Microbacteriaceae</taxon>
        <taxon>Microterricola</taxon>
    </lineage>
</organism>
<dbReference type="Pfam" id="PF08240">
    <property type="entry name" value="ADH_N"/>
    <property type="match status" value="1"/>
</dbReference>
<evidence type="ECO:0000313" key="12">
    <source>
        <dbReference type="EMBL" id="RZU66772.1"/>
    </source>
</evidence>
<name>A0A4Q8APY9_9MICO</name>
<gene>
    <name evidence="12" type="ORF">EV379_3139</name>
</gene>
<evidence type="ECO:0000256" key="1">
    <source>
        <dbReference type="ARBA" id="ARBA00010371"/>
    </source>
</evidence>
<dbReference type="CDD" id="cd08292">
    <property type="entry name" value="ETR_like_2"/>
    <property type="match status" value="1"/>
</dbReference>
<dbReference type="SMART" id="SM00829">
    <property type="entry name" value="PKS_ER"/>
    <property type="match status" value="1"/>
</dbReference>
<dbReference type="InterPro" id="IPR051034">
    <property type="entry name" value="Mito_Enoyl-ACP_Reductase"/>
</dbReference>
<evidence type="ECO:0000256" key="6">
    <source>
        <dbReference type="ARBA" id="ARBA00023002"/>
    </source>
</evidence>
<dbReference type="AlphaFoldDB" id="A0A4Q8APY9"/>
<evidence type="ECO:0000256" key="4">
    <source>
        <dbReference type="ARBA" id="ARBA00022857"/>
    </source>
</evidence>
<evidence type="ECO:0000256" key="10">
    <source>
        <dbReference type="ARBA" id="ARBA00048843"/>
    </source>
</evidence>
<dbReference type="GO" id="GO:0006633">
    <property type="term" value="P:fatty acid biosynthetic process"/>
    <property type="evidence" value="ECO:0007669"/>
    <property type="project" value="UniProtKB-KW"/>
</dbReference>
<keyword evidence="13" id="KW-1185">Reference proteome</keyword>
<dbReference type="Proteomes" id="UP000291483">
    <property type="component" value="Unassembled WGS sequence"/>
</dbReference>
<dbReference type="SUPFAM" id="SSF50129">
    <property type="entry name" value="GroES-like"/>
    <property type="match status" value="1"/>
</dbReference>
<accession>A0A4Q8APY9</accession>
<evidence type="ECO:0000313" key="13">
    <source>
        <dbReference type="Proteomes" id="UP000291483"/>
    </source>
</evidence>
<dbReference type="GO" id="GO:0141148">
    <property type="term" value="F:enoyl-[acyl-carrier-protein] reductase (NADPH) activity"/>
    <property type="evidence" value="ECO:0007669"/>
    <property type="project" value="UniProtKB-EC"/>
</dbReference>
<keyword evidence="5" id="KW-0809">Transit peptide</keyword>
<keyword evidence="7" id="KW-0443">Lipid metabolism</keyword>
<comment type="catalytic activity">
    <reaction evidence="10">
        <text>a 2,3-saturated acyl-[ACP] + NADP(+) = a (2E)-enoyl-[ACP] + NADPH + H(+)</text>
        <dbReference type="Rhea" id="RHEA:22564"/>
        <dbReference type="Rhea" id="RHEA-COMP:9925"/>
        <dbReference type="Rhea" id="RHEA-COMP:9926"/>
        <dbReference type="ChEBI" id="CHEBI:15378"/>
        <dbReference type="ChEBI" id="CHEBI:57783"/>
        <dbReference type="ChEBI" id="CHEBI:58349"/>
        <dbReference type="ChEBI" id="CHEBI:78784"/>
        <dbReference type="ChEBI" id="CHEBI:78785"/>
        <dbReference type="EC" id="1.3.1.104"/>
    </reaction>
</comment>
<dbReference type="InterPro" id="IPR020843">
    <property type="entry name" value="ER"/>
</dbReference>
<sequence length="340" mass="35463">MNEDTMSTDATSTATMRALVHHTFGEPDAVLAVEERPLPQPGPGQVRVRTLLSPIHNHDLWTVRGTYGFKPELPAQSGTEAVGIVDALGEGVEQLAVGQRVTTGGTFGVWAEYFVANAAGLIPVPDALPDEIAAQLVSMPFSALSLLHSLDLHEGDWLIQNAANGAVGRLVAQLGAARGINVVGLVRRAEGVEELRAQGIERVIATDSPDWREQLTALTGGAPLRVGIDSVGGRAAGDVLSALAVNGTLVVFGAMASPTLELASGDVIFKQATVKGFWGSVVSREMPAELRGQLFQELITRVLDGSMTLPVAASYAFGDIAAAVAASAEPGRVGKVLLKP</sequence>
<dbReference type="InterPro" id="IPR036291">
    <property type="entry name" value="NAD(P)-bd_dom_sf"/>
</dbReference>
<dbReference type="InterPro" id="IPR013154">
    <property type="entry name" value="ADH-like_N"/>
</dbReference>
<evidence type="ECO:0000259" key="11">
    <source>
        <dbReference type="SMART" id="SM00829"/>
    </source>
</evidence>
<keyword evidence="2" id="KW-0444">Lipid biosynthesis</keyword>
<evidence type="ECO:0000256" key="2">
    <source>
        <dbReference type="ARBA" id="ARBA00022516"/>
    </source>
</evidence>
<reference evidence="12 13" key="1">
    <citation type="submission" date="2019-02" db="EMBL/GenBank/DDBJ databases">
        <title>Sequencing the genomes of 1000 actinobacteria strains.</title>
        <authorList>
            <person name="Klenk H.-P."/>
        </authorList>
    </citation>
    <scope>NUCLEOTIDE SEQUENCE [LARGE SCALE GENOMIC DNA]</scope>
    <source>
        <strain evidence="12 13">DSM 18319</strain>
    </source>
</reference>
<evidence type="ECO:0000256" key="7">
    <source>
        <dbReference type="ARBA" id="ARBA00023098"/>
    </source>
</evidence>
<keyword evidence="3" id="KW-0276">Fatty acid metabolism</keyword>
<dbReference type="Gene3D" id="3.90.180.10">
    <property type="entry name" value="Medium-chain alcohol dehydrogenases, catalytic domain"/>
    <property type="match status" value="1"/>
</dbReference>
<dbReference type="PANTHER" id="PTHR43981:SF2">
    <property type="entry name" value="ENOYL-[ACYL-CARRIER-PROTEIN] REDUCTASE, MITOCHONDRIAL"/>
    <property type="match status" value="1"/>
</dbReference>
<evidence type="ECO:0000256" key="3">
    <source>
        <dbReference type="ARBA" id="ARBA00022832"/>
    </source>
</evidence>
<dbReference type="EC" id="1.3.1.104" evidence="9"/>
<protein>
    <recommendedName>
        <fullName evidence="9">enoyl-[acyl-carrier-protein] reductase</fullName>
        <ecNumber evidence="9">1.3.1.104</ecNumber>
    </recommendedName>
</protein>
<proteinExistence type="inferred from homology"/>
<evidence type="ECO:0000256" key="9">
    <source>
        <dbReference type="ARBA" id="ARBA00038963"/>
    </source>
</evidence>
<evidence type="ECO:0000256" key="5">
    <source>
        <dbReference type="ARBA" id="ARBA00022946"/>
    </source>
</evidence>
<dbReference type="InterPro" id="IPR011032">
    <property type="entry name" value="GroES-like_sf"/>
</dbReference>